<protein>
    <submittedName>
        <fullName evidence="1">Uncharacterized protein</fullName>
    </submittedName>
</protein>
<evidence type="ECO:0000313" key="1">
    <source>
        <dbReference type="EMBL" id="MYN47479.1"/>
    </source>
</evidence>
<sequence>MMPHLTAAAPHLSAPLWRRPSMLLAALLAMLVAVAPDAGAQHLGRLFATPAERDAMEAQRGASTAPAGVVMPPPGVPAMPADPNQAMAGNPAAAPAAAAPVTLLMGGSMRSSSGRSTVWLNNVPQNDGLNRFSNSGKADLSVTLPSGQRIVLKPGQRYDLSAARVKDVNEP</sequence>
<name>A0A845I2M1_9BURK</name>
<accession>A0A845I2M1</accession>
<comment type="caution">
    <text evidence="1">The sequence shown here is derived from an EMBL/GenBank/DDBJ whole genome shotgun (WGS) entry which is preliminary data.</text>
</comment>
<dbReference type="RefSeq" id="WP_161036886.1">
    <property type="nucleotide sequence ID" value="NZ_WWCL01000005.1"/>
</dbReference>
<dbReference type="EMBL" id="WWCL01000005">
    <property type="protein sequence ID" value="MYN47479.1"/>
    <property type="molecule type" value="Genomic_DNA"/>
</dbReference>
<dbReference type="AlphaFoldDB" id="A0A845I2M1"/>
<evidence type="ECO:0000313" key="2">
    <source>
        <dbReference type="Proteomes" id="UP000444316"/>
    </source>
</evidence>
<organism evidence="1 2">
    <name type="scientific">Duganella fentianensis</name>
    <dbReference type="NCBI Taxonomy" id="2692177"/>
    <lineage>
        <taxon>Bacteria</taxon>
        <taxon>Pseudomonadati</taxon>
        <taxon>Pseudomonadota</taxon>
        <taxon>Betaproteobacteria</taxon>
        <taxon>Burkholderiales</taxon>
        <taxon>Oxalobacteraceae</taxon>
        <taxon>Telluria group</taxon>
        <taxon>Duganella</taxon>
    </lineage>
</organism>
<dbReference type="Proteomes" id="UP000444316">
    <property type="component" value="Unassembled WGS sequence"/>
</dbReference>
<keyword evidence="2" id="KW-1185">Reference proteome</keyword>
<gene>
    <name evidence="1" type="ORF">GTP23_20755</name>
</gene>
<proteinExistence type="predicted"/>
<reference evidence="1" key="1">
    <citation type="submission" date="2019-12" db="EMBL/GenBank/DDBJ databases">
        <title>Novel species isolated from a subtropical stream in China.</title>
        <authorList>
            <person name="Lu H."/>
        </authorList>
    </citation>
    <scope>NUCLEOTIDE SEQUENCE [LARGE SCALE GENOMIC DNA]</scope>
    <source>
        <strain evidence="1">FT93W</strain>
    </source>
</reference>